<evidence type="ECO:0000313" key="1">
    <source>
        <dbReference type="EMBL" id="PPK63670.1"/>
    </source>
</evidence>
<keyword evidence="2" id="KW-1185">Reference proteome</keyword>
<gene>
    <name evidence="1" type="ORF">CLV40_1255</name>
</gene>
<dbReference type="AlphaFoldDB" id="A0A2S6GEN9"/>
<sequence>MPLDGIRVARIEPGHPRVRPDAVIVSHKSTRDATRTCRITFTCPERKDQIAHRAALGSRGRRPPAFDAERYMQRNVVERCVNRLKQFRGLATRYTKRAAYYQAEIAIAAITL</sequence>
<dbReference type="Proteomes" id="UP000239203">
    <property type="component" value="Unassembled WGS sequence"/>
</dbReference>
<comment type="caution">
    <text evidence="1">The sequence shown here is derived from an EMBL/GenBank/DDBJ whole genome shotgun (WGS) entry which is preliminary data.</text>
</comment>
<name>A0A2S6GEN9_9PSEU</name>
<evidence type="ECO:0000313" key="2">
    <source>
        <dbReference type="Proteomes" id="UP000239203"/>
    </source>
</evidence>
<accession>A0A2S6GEN9</accession>
<reference evidence="1 2" key="1">
    <citation type="submission" date="2018-02" db="EMBL/GenBank/DDBJ databases">
        <title>Genomic Encyclopedia of Archaeal and Bacterial Type Strains, Phase II (KMG-II): from individual species to whole genera.</title>
        <authorList>
            <person name="Goeker M."/>
        </authorList>
    </citation>
    <scope>NUCLEOTIDE SEQUENCE [LARGE SCALE GENOMIC DNA]</scope>
    <source>
        <strain evidence="1 2">YU 961-1</strain>
    </source>
</reference>
<proteinExistence type="predicted"/>
<dbReference type="EMBL" id="PTIX01000025">
    <property type="protein sequence ID" value="PPK63670.1"/>
    <property type="molecule type" value="Genomic_DNA"/>
</dbReference>
<protein>
    <submittedName>
        <fullName evidence="1">DDE family transposase</fullName>
    </submittedName>
</protein>
<organism evidence="1 2">
    <name type="scientific">Actinokineospora auranticolor</name>
    <dbReference type="NCBI Taxonomy" id="155976"/>
    <lineage>
        <taxon>Bacteria</taxon>
        <taxon>Bacillati</taxon>
        <taxon>Actinomycetota</taxon>
        <taxon>Actinomycetes</taxon>
        <taxon>Pseudonocardiales</taxon>
        <taxon>Pseudonocardiaceae</taxon>
        <taxon>Actinokineospora</taxon>
    </lineage>
</organism>